<feature type="compositionally biased region" description="Basic residues" evidence="1">
    <location>
        <begin position="54"/>
        <end position="65"/>
    </location>
</feature>
<feature type="compositionally biased region" description="Basic and acidic residues" evidence="1">
    <location>
        <begin position="19"/>
        <end position="28"/>
    </location>
</feature>
<feature type="region of interest" description="Disordered" evidence="1">
    <location>
        <begin position="1"/>
        <end position="33"/>
    </location>
</feature>
<accession>A0A5C8ZBG0</accession>
<keyword evidence="3" id="KW-1185">Reference proteome</keyword>
<dbReference type="Proteomes" id="UP000321234">
    <property type="component" value="Unassembled WGS sequence"/>
</dbReference>
<dbReference type="EMBL" id="VKAC01000008">
    <property type="protein sequence ID" value="TXR55435.1"/>
    <property type="molecule type" value="Genomic_DNA"/>
</dbReference>
<organism evidence="2 3">
    <name type="scientific">Quadrisphaera setariae</name>
    <dbReference type="NCBI Taxonomy" id="2593304"/>
    <lineage>
        <taxon>Bacteria</taxon>
        <taxon>Bacillati</taxon>
        <taxon>Actinomycetota</taxon>
        <taxon>Actinomycetes</taxon>
        <taxon>Kineosporiales</taxon>
        <taxon>Kineosporiaceae</taxon>
        <taxon>Quadrisphaera</taxon>
    </lineage>
</organism>
<evidence type="ECO:0000313" key="3">
    <source>
        <dbReference type="Proteomes" id="UP000321234"/>
    </source>
</evidence>
<comment type="caution">
    <text evidence="2">The sequence shown here is derived from an EMBL/GenBank/DDBJ whole genome shotgun (WGS) entry which is preliminary data.</text>
</comment>
<sequence length="65" mass="7085">MSSSEAHEPETRTPVNEAVVRRGEDHVHRGGIGRTGTSVVVVLEDDDGGAQHERCRRARGSLRAH</sequence>
<gene>
    <name evidence="2" type="ORF">FMM08_14025</name>
</gene>
<feature type="region of interest" description="Disordered" evidence="1">
    <location>
        <begin position="45"/>
        <end position="65"/>
    </location>
</feature>
<evidence type="ECO:0000313" key="2">
    <source>
        <dbReference type="EMBL" id="TXR55435.1"/>
    </source>
</evidence>
<evidence type="ECO:0000256" key="1">
    <source>
        <dbReference type="SAM" id="MobiDB-lite"/>
    </source>
</evidence>
<protein>
    <submittedName>
        <fullName evidence="2">Uncharacterized protein</fullName>
    </submittedName>
</protein>
<feature type="compositionally biased region" description="Basic and acidic residues" evidence="1">
    <location>
        <begin position="1"/>
        <end position="11"/>
    </location>
</feature>
<dbReference type="RefSeq" id="WP_147927011.1">
    <property type="nucleotide sequence ID" value="NZ_VKAC01000008.1"/>
</dbReference>
<proteinExistence type="predicted"/>
<reference evidence="2 3" key="1">
    <citation type="submission" date="2019-07" db="EMBL/GenBank/DDBJ databases">
        <title>Quadrisphaera sp. strain DD2A genome sequencing and assembly.</title>
        <authorList>
            <person name="Kim I."/>
        </authorList>
    </citation>
    <scope>NUCLEOTIDE SEQUENCE [LARGE SCALE GENOMIC DNA]</scope>
    <source>
        <strain evidence="2 3">DD2A</strain>
    </source>
</reference>
<dbReference type="AlphaFoldDB" id="A0A5C8ZBG0"/>
<name>A0A5C8ZBG0_9ACTN</name>